<comment type="caution">
    <text evidence="1">The sequence shown here is derived from an EMBL/GenBank/DDBJ whole genome shotgun (WGS) entry which is preliminary data.</text>
</comment>
<reference evidence="1 2" key="1">
    <citation type="submission" date="2019-11" db="EMBL/GenBank/DDBJ databases">
        <title>Pseudmonas karstica sp. nov. and Pseudomonas spelaei sp. nov. from caves.</title>
        <authorList>
            <person name="Zeman M."/>
        </authorList>
    </citation>
    <scope>NUCLEOTIDE SEQUENCE [LARGE SCALE GENOMIC DNA]</scope>
    <source>
        <strain evidence="1 2">CCM 7891</strain>
    </source>
</reference>
<evidence type="ECO:0000313" key="2">
    <source>
        <dbReference type="Proteomes" id="UP000431485"/>
    </source>
</evidence>
<dbReference type="EMBL" id="WLYI01000009">
    <property type="protein sequence ID" value="MTD19184.1"/>
    <property type="molecule type" value="Genomic_DNA"/>
</dbReference>
<dbReference type="Proteomes" id="UP000431485">
    <property type="component" value="Unassembled WGS sequence"/>
</dbReference>
<dbReference type="AlphaFoldDB" id="A0A7X2UXL9"/>
<protein>
    <submittedName>
        <fullName evidence="1">Uncharacterized protein</fullName>
    </submittedName>
</protein>
<dbReference type="RefSeq" id="WP_154742900.1">
    <property type="nucleotide sequence ID" value="NZ_JBHSTG010000002.1"/>
</dbReference>
<proteinExistence type="predicted"/>
<sequence>MNTLTEQIKELVEEAEFQMLAHADICSWVAAVARAIARDAESGGGRDVPALTDLVKYFDDSGRATLDDAFEQFKKIASLVPAPQISQSENVARESGVAGHES</sequence>
<dbReference type="OrthoDB" id="6997856at2"/>
<gene>
    <name evidence="1" type="ORF">GIR22_08470</name>
</gene>
<name>A0A7X2UXL9_9PSED</name>
<evidence type="ECO:0000313" key="1">
    <source>
        <dbReference type="EMBL" id="MTD19184.1"/>
    </source>
</evidence>
<keyword evidence="2" id="KW-1185">Reference proteome</keyword>
<accession>A0A7X2UXL9</accession>
<organism evidence="1 2">
    <name type="scientific">Pseudomonas karstica</name>
    <dbReference type="NCBI Taxonomy" id="1055468"/>
    <lineage>
        <taxon>Bacteria</taxon>
        <taxon>Pseudomonadati</taxon>
        <taxon>Pseudomonadota</taxon>
        <taxon>Gammaproteobacteria</taxon>
        <taxon>Pseudomonadales</taxon>
        <taxon>Pseudomonadaceae</taxon>
        <taxon>Pseudomonas</taxon>
    </lineage>
</organism>